<comment type="cofactor">
    <cofactor evidence="1">
        <name>Zn(2+)</name>
        <dbReference type="ChEBI" id="CHEBI:29105"/>
    </cofactor>
</comment>
<dbReference type="eggNOG" id="COG1994">
    <property type="taxonomic scope" value="Bacteria"/>
</dbReference>
<dbReference type="Proteomes" id="UP000030403">
    <property type="component" value="Unassembled WGS sequence"/>
</dbReference>
<keyword evidence="4 7" id="KW-0812">Transmembrane</keyword>
<accession>A0A0A5FW63</accession>
<dbReference type="OrthoDB" id="2080990at2"/>
<sequence length="154" mass="17648">MIVGWLLLLFIIVPLGLFLHELGHGFFAFIRNVSSIHIGIGRGKEIFSFQMGRIHVHISLFFFIGAFASYSSEEAFTYMDKIMISLGGPLFSMAAFWLSWWGFLTIQTNFLFTLMLFNGWLAFINLIPYKVKDKKSDGYTIIEAVIARFFNKPA</sequence>
<evidence type="ECO:0000256" key="2">
    <source>
        <dbReference type="ARBA" id="ARBA00004141"/>
    </source>
</evidence>
<organism evidence="9 10">
    <name type="scientific">Pontibacillus marinus BH030004 = DSM 16465</name>
    <dbReference type="NCBI Taxonomy" id="1385511"/>
    <lineage>
        <taxon>Bacteria</taxon>
        <taxon>Bacillati</taxon>
        <taxon>Bacillota</taxon>
        <taxon>Bacilli</taxon>
        <taxon>Bacillales</taxon>
        <taxon>Bacillaceae</taxon>
        <taxon>Pontibacillus</taxon>
    </lineage>
</organism>
<dbReference type="EMBL" id="AVPF01000126">
    <property type="protein sequence ID" value="KGX83268.1"/>
    <property type="molecule type" value="Genomic_DNA"/>
</dbReference>
<protein>
    <recommendedName>
        <fullName evidence="8">Peptidase M50 domain-containing protein</fullName>
    </recommendedName>
</protein>
<keyword evidence="6 7" id="KW-0472">Membrane</keyword>
<evidence type="ECO:0000256" key="4">
    <source>
        <dbReference type="ARBA" id="ARBA00022692"/>
    </source>
</evidence>
<evidence type="ECO:0000256" key="7">
    <source>
        <dbReference type="SAM" id="Phobius"/>
    </source>
</evidence>
<dbReference type="GO" id="GO:0016020">
    <property type="term" value="C:membrane"/>
    <property type="evidence" value="ECO:0007669"/>
    <property type="project" value="UniProtKB-SubCell"/>
</dbReference>
<dbReference type="RefSeq" id="WP_027446836.1">
    <property type="nucleotide sequence ID" value="NZ_AULJ01000041.1"/>
</dbReference>
<dbReference type="Pfam" id="PF02163">
    <property type="entry name" value="Peptidase_M50"/>
    <property type="match status" value="1"/>
</dbReference>
<keyword evidence="10" id="KW-1185">Reference proteome</keyword>
<comment type="caution">
    <text evidence="9">The sequence shown here is derived from an EMBL/GenBank/DDBJ whole genome shotgun (WGS) entry which is preliminary data.</text>
</comment>
<feature type="transmembrane region" description="Helical" evidence="7">
    <location>
        <begin position="51"/>
        <end position="70"/>
    </location>
</feature>
<feature type="domain" description="Peptidase M50" evidence="8">
    <location>
        <begin position="11"/>
        <end position="104"/>
    </location>
</feature>
<comment type="similarity">
    <text evidence="3">Belongs to the peptidase M50B family.</text>
</comment>
<evidence type="ECO:0000259" key="8">
    <source>
        <dbReference type="Pfam" id="PF02163"/>
    </source>
</evidence>
<evidence type="ECO:0000313" key="9">
    <source>
        <dbReference type="EMBL" id="KGX83268.1"/>
    </source>
</evidence>
<evidence type="ECO:0000256" key="6">
    <source>
        <dbReference type="ARBA" id="ARBA00023136"/>
    </source>
</evidence>
<gene>
    <name evidence="9" type="ORF">N783_02195</name>
</gene>
<dbReference type="STRING" id="1385511.GCA_000425225_03221"/>
<dbReference type="GO" id="GO:0006508">
    <property type="term" value="P:proteolysis"/>
    <property type="evidence" value="ECO:0007669"/>
    <property type="project" value="InterPro"/>
</dbReference>
<keyword evidence="5 7" id="KW-1133">Transmembrane helix</keyword>
<dbReference type="AlphaFoldDB" id="A0A0A5FW63"/>
<evidence type="ECO:0000256" key="3">
    <source>
        <dbReference type="ARBA" id="ARBA00007931"/>
    </source>
</evidence>
<evidence type="ECO:0000313" key="10">
    <source>
        <dbReference type="Proteomes" id="UP000030403"/>
    </source>
</evidence>
<proteinExistence type="inferred from homology"/>
<evidence type="ECO:0000256" key="5">
    <source>
        <dbReference type="ARBA" id="ARBA00022989"/>
    </source>
</evidence>
<dbReference type="InterPro" id="IPR008915">
    <property type="entry name" value="Peptidase_M50"/>
</dbReference>
<evidence type="ECO:0000256" key="1">
    <source>
        <dbReference type="ARBA" id="ARBA00001947"/>
    </source>
</evidence>
<reference evidence="9 10" key="1">
    <citation type="submission" date="2013-08" db="EMBL/GenBank/DDBJ databases">
        <authorList>
            <person name="Huang J."/>
            <person name="Wang G."/>
        </authorList>
    </citation>
    <scope>NUCLEOTIDE SEQUENCE [LARGE SCALE GENOMIC DNA]</scope>
    <source>
        <strain evidence="9 10">BH030004</strain>
    </source>
</reference>
<feature type="transmembrane region" description="Helical" evidence="7">
    <location>
        <begin position="82"/>
        <end position="103"/>
    </location>
</feature>
<feature type="transmembrane region" description="Helical" evidence="7">
    <location>
        <begin position="109"/>
        <end position="127"/>
    </location>
</feature>
<comment type="subcellular location">
    <subcellularLocation>
        <location evidence="2">Membrane</location>
        <topology evidence="2">Multi-pass membrane protein</topology>
    </subcellularLocation>
</comment>
<name>A0A0A5FW63_9BACI</name>